<dbReference type="InterPro" id="IPR029063">
    <property type="entry name" value="SAM-dependent_MTases_sf"/>
</dbReference>
<dbReference type="InterPro" id="IPR016461">
    <property type="entry name" value="COMT-like"/>
</dbReference>
<dbReference type="GO" id="GO:0032259">
    <property type="term" value="P:methylation"/>
    <property type="evidence" value="ECO:0007669"/>
    <property type="project" value="UniProtKB-KW"/>
</dbReference>
<dbReference type="PIRSF" id="PIRSF005739">
    <property type="entry name" value="O-mtase"/>
    <property type="match status" value="1"/>
</dbReference>
<dbReference type="CDD" id="cd02440">
    <property type="entry name" value="AdoMet_MTases"/>
    <property type="match status" value="1"/>
</dbReference>
<dbReference type="PANTHER" id="PTHR43712:SF2">
    <property type="entry name" value="O-METHYLTRANSFERASE CICE"/>
    <property type="match status" value="1"/>
</dbReference>
<evidence type="ECO:0000256" key="1">
    <source>
        <dbReference type="ARBA" id="ARBA00022603"/>
    </source>
</evidence>
<dbReference type="PROSITE" id="PS51683">
    <property type="entry name" value="SAM_OMT_II"/>
    <property type="match status" value="1"/>
</dbReference>
<evidence type="ECO:0000313" key="8">
    <source>
        <dbReference type="Proteomes" id="UP000567293"/>
    </source>
</evidence>
<evidence type="ECO:0000313" key="7">
    <source>
        <dbReference type="EMBL" id="MBA0084620.1"/>
    </source>
</evidence>
<dbReference type="AlphaFoldDB" id="A0A7V8NNH7"/>
<comment type="caution">
    <text evidence="7">The sequence shown here is derived from an EMBL/GenBank/DDBJ whole genome shotgun (WGS) entry which is preliminary data.</text>
</comment>
<dbReference type="InterPro" id="IPR036388">
    <property type="entry name" value="WH-like_DNA-bd_sf"/>
</dbReference>
<keyword evidence="2" id="KW-0808">Transferase</keyword>
<dbReference type="SUPFAM" id="SSF53335">
    <property type="entry name" value="S-adenosyl-L-methionine-dependent methyltransferases"/>
    <property type="match status" value="1"/>
</dbReference>
<dbReference type="Gene3D" id="1.10.10.10">
    <property type="entry name" value="Winged helix-like DNA-binding domain superfamily/Winged helix DNA-binding domain"/>
    <property type="match status" value="1"/>
</dbReference>
<evidence type="ECO:0000259" key="5">
    <source>
        <dbReference type="Pfam" id="PF00891"/>
    </source>
</evidence>
<gene>
    <name evidence="7" type="ORF">HRJ53_06475</name>
</gene>
<dbReference type="PANTHER" id="PTHR43712">
    <property type="entry name" value="PUTATIVE (AFU_ORTHOLOGUE AFUA_4G14580)-RELATED"/>
    <property type="match status" value="1"/>
</dbReference>
<dbReference type="GO" id="GO:0008171">
    <property type="term" value="F:O-methyltransferase activity"/>
    <property type="evidence" value="ECO:0007669"/>
    <property type="project" value="InterPro"/>
</dbReference>
<reference evidence="7" key="1">
    <citation type="submission" date="2020-06" db="EMBL/GenBank/DDBJ databases">
        <title>Legume-microbial interactions unlock mineral nutrients during tropical forest succession.</title>
        <authorList>
            <person name="Epihov D.Z."/>
        </authorList>
    </citation>
    <scope>NUCLEOTIDE SEQUENCE [LARGE SCALE GENOMIC DNA]</scope>
    <source>
        <strain evidence="7">Pan2503</strain>
    </source>
</reference>
<dbReference type="EMBL" id="JACDQQ010000640">
    <property type="protein sequence ID" value="MBA0084620.1"/>
    <property type="molecule type" value="Genomic_DNA"/>
</dbReference>
<feature type="domain" description="O-methyltransferase C-terminal" evidence="5">
    <location>
        <begin position="172"/>
        <end position="321"/>
    </location>
</feature>
<dbReference type="InterPro" id="IPR012967">
    <property type="entry name" value="COMT_dimerisation"/>
</dbReference>
<dbReference type="GO" id="GO:0046983">
    <property type="term" value="F:protein dimerization activity"/>
    <property type="evidence" value="ECO:0007669"/>
    <property type="project" value="InterPro"/>
</dbReference>
<dbReference type="Proteomes" id="UP000567293">
    <property type="component" value="Unassembled WGS sequence"/>
</dbReference>
<accession>A0A7V8NNH7</accession>
<evidence type="ECO:0000259" key="6">
    <source>
        <dbReference type="Pfam" id="PF08100"/>
    </source>
</evidence>
<dbReference type="Pfam" id="PF08100">
    <property type="entry name" value="Dimerisation"/>
    <property type="match status" value="1"/>
</dbReference>
<keyword evidence="3" id="KW-0949">S-adenosyl-L-methionine</keyword>
<feature type="domain" description="O-methyltransferase dimerisation" evidence="6">
    <location>
        <begin position="19"/>
        <end position="92"/>
    </location>
</feature>
<feature type="active site" description="Proton acceptor" evidence="4">
    <location>
        <position position="248"/>
    </location>
</feature>
<dbReference type="SUPFAM" id="SSF46785">
    <property type="entry name" value="Winged helix' DNA-binding domain"/>
    <property type="match status" value="1"/>
</dbReference>
<proteinExistence type="predicted"/>
<evidence type="ECO:0000256" key="2">
    <source>
        <dbReference type="ARBA" id="ARBA00022679"/>
    </source>
</evidence>
<name>A0A7V8NNH7_9BACT</name>
<keyword evidence="8" id="KW-1185">Reference proteome</keyword>
<organism evidence="7 8">
    <name type="scientific">Candidatus Acidiferrum panamense</name>
    <dbReference type="NCBI Taxonomy" id="2741543"/>
    <lineage>
        <taxon>Bacteria</taxon>
        <taxon>Pseudomonadati</taxon>
        <taxon>Acidobacteriota</taxon>
        <taxon>Terriglobia</taxon>
        <taxon>Candidatus Acidiferrales</taxon>
        <taxon>Candidatus Acidiferrum</taxon>
    </lineage>
</organism>
<evidence type="ECO:0000256" key="3">
    <source>
        <dbReference type="ARBA" id="ARBA00022691"/>
    </source>
</evidence>
<keyword evidence="1 7" id="KW-0489">Methyltransferase</keyword>
<dbReference type="Gene3D" id="3.40.50.150">
    <property type="entry name" value="Vaccinia Virus protein VP39"/>
    <property type="match status" value="1"/>
</dbReference>
<dbReference type="Gene3D" id="1.20.5.840">
    <property type="entry name" value="hypothetical RNA methyltransferase"/>
    <property type="match status" value="1"/>
</dbReference>
<dbReference type="Pfam" id="PF00891">
    <property type="entry name" value="Methyltransf_2"/>
    <property type="match status" value="1"/>
</dbReference>
<sequence length="340" mass="37007">MAASTGTSKPSPERIFNTMVAFQETEALKAAIDLDVFTAIAEGADTAQLLAAKTGTSERGMRILCDYFTVKEFLTKKTNRYSLTEDSAAFLNRHSPACLASMIDFLASPWSRRNFGALAEAVRKGGTASETGDHTKAHEEVWVDFARSMAPLTIPAAEFIAGLTGAAEAKPSKVLDIAAGHGMYGITVARRNPRAAIVAVDWPAVLEVAKENARKFDVAERHTTRPGSAFEVEFGNGYDFVLLTNIFHHFDVPTCEKLMRRVHRALKQEGKAITLEFVPNEDRVSPPMAAAFSLVMLAGTDRGDAYTFAEYQGMFSNAGFAKTTLHPVPQVPQQVLLSEN</sequence>
<evidence type="ECO:0000256" key="4">
    <source>
        <dbReference type="PIRSR" id="PIRSR005739-1"/>
    </source>
</evidence>
<dbReference type="InterPro" id="IPR036390">
    <property type="entry name" value="WH_DNA-bd_sf"/>
</dbReference>
<protein>
    <submittedName>
        <fullName evidence="7">Methyltransferase domain-containing protein</fullName>
    </submittedName>
</protein>
<dbReference type="InterPro" id="IPR001077">
    <property type="entry name" value="COMT_C"/>
</dbReference>